<keyword evidence="2" id="KW-0732">Signal</keyword>
<dbReference type="AlphaFoldDB" id="A0A3N2CR61"/>
<comment type="caution">
    <text evidence="5">The sequence shown here is derived from an EMBL/GenBank/DDBJ whole genome shotgun (WGS) entry which is preliminary data.</text>
</comment>
<protein>
    <submittedName>
        <fullName evidence="5">Uncharacterized protein YabE (DUF348 family)</fullName>
    </submittedName>
</protein>
<dbReference type="CDD" id="cd13925">
    <property type="entry name" value="RPF"/>
    <property type="match status" value="1"/>
</dbReference>
<evidence type="ECO:0000313" key="6">
    <source>
        <dbReference type="Proteomes" id="UP000281738"/>
    </source>
</evidence>
<dbReference type="GO" id="GO:0016787">
    <property type="term" value="F:hydrolase activity"/>
    <property type="evidence" value="ECO:0007669"/>
    <property type="project" value="UniProtKB-KW"/>
</dbReference>
<dbReference type="OrthoDB" id="1404170at2"/>
<dbReference type="Proteomes" id="UP000281738">
    <property type="component" value="Unassembled WGS sequence"/>
</dbReference>
<gene>
    <name evidence="5" type="ORF">EDD33_0855</name>
</gene>
<keyword evidence="6" id="KW-1185">Reference proteome</keyword>
<name>A0A3N2CR61_9ACTN</name>
<dbReference type="Pfam" id="PF07501">
    <property type="entry name" value="G5"/>
    <property type="match status" value="1"/>
</dbReference>
<dbReference type="RefSeq" id="WP_148076930.1">
    <property type="nucleotide sequence ID" value="NZ_RKHO01000001.1"/>
</dbReference>
<dbReference type="InterPro" id="IPR010618">
    <property type="entry name" value="RPF"/>
</dbReference>
<dbReference type="SMART" id="SM01208">
    <property type="entry name" value="G5"/>
    <property type="match status" value="1"/>
</dbReference>
<dbReference type="InterPro" id="IPR007137">
    <property type="entry name" value="DUF348"/>
</dbReference>
<sequence length="383" mass="40091">MRARLEHLTKNKTLLVGLAVAVLLGIVGSASAYAGMSKTVTLSVDGERQQVRTFAGSVSDVLAAEGIETGKHDSVVPGPEADVRDGSEIAVRLGRPLTLAVDGEEKTLWTTATKVSSALSQLGLRFGGAALSVSRGTEIDRSGLALEVTTPKKVVLKYGPEKAKRHDLPVSTVGELLAETGVEVDRNDVVRPSRGTELEDGDRVVVVKRGEKTKRVADETIQSGTVRREDDSLAKGRTETVREGRDGVRDVTYKTSFRNGKAVRTVVVSSRVVREPVDAIVKVGTKVEPVAPAAPAAPSTPAASVGGGSVWDSIAACESGGNWAANTGNGYYGGLQFSLGTWQAYGGSGMPHQNSREQQIAVAERVAAAEGGYGAWPHCGAGH</sequence>
<keyword evidence="3" id="KW-0378">Hydrolase</keyword>
<dbReference type="InterPro" id="IPR023346">
    <property type="entry name" value="Lysozyme-like_dom_sf"/>
</dbReference>
<comment type="similarity">
    <text evidence="1">Belongs to the transglycosylase family. Rpf subfamily.</text>
</comment>
<dbReference type="Gene3D" id="2.20.230.10">
    <property type="entry name" value="Resuscitation-promoting factor rpfb"/>
    <property type="match status" value="1"/>
</dbReference>
<accession>A0A3N2CR61</accession>
<dbReference type="EMBL" id="RKHO01000001">
    <property type="protein sequence ID" value="ROR90022.1"/>
    <property type="molecule type" value="Genomic_DNA"/>
</dbReference>
<dbReference type="Pfam" id="PF06737">
    <property type="entry name" value="Transglycosylas"/>
    <property type="match status" value="1"/>
</dbReference>
<evidence type="ECO:0000256" key="2">
    <source>
        <dbReference type="ARBA" id="ARBA00022729"/>
    </source>
</evidence>
<proteinExistence type="inferred from homology"/>
<dbReference type="Gene3D" id="1.10.530.10">
    <property type="match status" value="1"/>
</dbReference>
<evidence type="ECO:0000256" key="3">
    <source>
        <dbReference type="ARBA" id="ARBA00022801"/>
    </source>
</evidence>
<dbReference type="Pfam" id="PF03990">
    <property type="entry name" value="DUF348"/>
    <property type="match status" value="3"/>
</dbReference>
<organism evidence="5 6">
    <name type="scientific">Nocardioides aurantiacus</name>
    <dbReference type="NCBI Taxonomy" id="86796"/>
    <lineage>
        <taxon>Bacteria</taxon>
        <taxon>Bacillati</taxon>
        <taxon>Actinomycetota</taxon>
        <taxon>Actinomycetes</taxon>
        <taxon>Propionibacteriales</taxon>
        <taxon>Nocardioidaceae</taxon>
        <taxon>Nocardioides</taxon>
    </lineage>
</organism>
<dbReference type="InterPro" id="IPR011098">
    <property type="entry name" value="G5_dom"/>
</dbReference>
<reference evidence="5 6" key="1">
    <citation type="submission" date="2018-11" db="EMBL/GenBank/DDBJ databases">
        <title>Sequencing the genomes of 1000 actinobacteria strains.</title>
        <authorList>
            <person name="Klenk H.-P."/>
        </authorList>
    </citation>
    <scope>NUCLEOTIDE SEQUENCE [LARGE SCALE GENOMIC DNA]</scope>
    <source>
        <strain evidence="5 6">DSM 12652</strain>
    </source>
</reference>
<feature type="domain" description="G5" evidence="4">
    <location>
        <begin position="207"/>
        <end position="287"/>
    </location>
</feature>
<evidence type="ECO:0000313" key="5">
    <source>
        <dbReference type="EMBL" id="ROR90022.1"/>
    </source>
</evidence>
<evidence type="ECO:0000259" key="4">
    <source>
        <dbReference type="PROSITE" id="PS51109"/>
    </source>
</evidence>
<evidence type="ECO:0000256" key="1">
    <source>
        <dbReference type="ARBA" id="ARBA00010830"/>
    </source>
</evidence>
<dbReference type="SUPFAM" id="SSF53955">
    <property type="entry name" value="Lysozyme-like"/>
    <property type="match status" value="1"/>
</dbReference>
<dbReference type="PROSITE" id="PS51109">
    <property type="entry name" value="G5"/>
    <property type="match status" value="1"/>
</dbReference>